<dbReference type="AlphaFoldDB" id="A0A506ULP9"/>
<evidence type="ECO:0000313" key="3">
    <source>
        <dbReference type="Proteomes" id="UP000315037"/>
    </source>
</evidence>
<gene>
    <name evidence="2" type="ORF">E3202_06090</name>
</gene>
<name>A0A506ULP9_9PROT</name>
<evidence type="ECO:0000313" key="2">
    <source>
        <dbReference type="EMBL" id="TPW34103.1"/>
    </source>
</evidence>
<organism evidence="2 3">
    <name type="scientific">Oecophyllibacter saccharovorans</name>
    <dbReference type="NCBI Taxonomy" id="2558360"/>
    <lineage>
        <taxon>Bacteria</taxon>
        <taxon>Pseudomonadati</taxon>
        <taxon>Pseudomonadota</taxon>
        <taxon>Alphaproteobacteria</taxon>
        <taxon>Acetobacterales</taxon>
        <taxon>Acetobacteraceae</taxon>
        <taxon>Oecophyllibacter</taxon>
    </lineage>
</organism>
<accession>A0A506ULP9</accession>
<dbReference type="EMBL" id="SORZ01000002">
    <property type="protein sequence ID" value="TPW34103.1"/>
    <property type="molecule type" value="Genomic_DNA"/>
</dbReference>
<feature type="compositionally biased region" description="Polar residues" evidence="1">
    <location>
        <begin position="325"/>
        <end position="339"/>
    </location>
</feature>
<feature type="region of interest" description="Disordered" evidence="1">
    <location>
        <begin position="1"/>
        <end position="21"/>
    </location>
</feature>
<feature type="region of interest" description="Disordered" evidence="1">
    <location>
        <begin position="313"/>
        <end position="373"/>
    </location>
</feature>
<comment type="caution">
    <text evidence="2">The sequence shown here is derived from an EMBL/GenBank/DDBJ whole genome shotgun (WGS) entry which is preliminary data.</text>
</comment>
<dbReference type="Proteomes" id="UP000315037">
    <property type="component" value="Unassembled WGS sequence"/>
</dbReference>
<feature type="region of interest" description="Disordered" evidence="1">
    <location>
        <begin position="103"/>
        <end position="123"/>
    </location>
</feature>
<proteinExistence type="predicted"/>
<reference evidence="2 3" key="1">
    <citation type="submission" date="2019-03" db="EMBL/GenBank/DDBJ databases">
        <title>The complete genome sequence of Neokomagataea sp. Jb2 NBRC113641.</title>
        <authorList>
            <person name="Chua K.-O."/>
            <person name="Chan K.-G."/>
            <person name="See-Too W.-S."/>
        </authorList>
    </citation>
    <scope>NUCLEOTIDE SEQUENCE [LARGE SCALE GENOMIC DNA]</scope>
    <source>
        <strain evidence="2 3">Jb2</strain>
    </source>
</reference>
<dbReference type="RefSeq" id="WP_165600769.1">
    <property type="nucleotide sequence ID" value="NZ_SORZ01000002.1"/>
</dbReference>
<protein>
    <submittedName>
        <fullName evidence="2">Uncharacterized protein</fullName>
    </submittedName>
</protein>
<evidence type="ECO:0000256" key="1">
    <source>
        <dbReference type="SAM" id="MobiDB-lite"/>
    </source>
</evidence>
<sequence length="373" mass="41156">MAEELIPARQPPAERLDGRMDGLSVDGRPLTRLYLGWQTVSRHHVTDELDAVVMREKGTEREVCWWVDPDGAHQASHVMALPPAQRTRLLDRLARYFGPLTEQTLAATPKAPQESDAQPAPETRELAQRLAALPRFVLLELLTLWTERILEGTLIAPTAEVLAPDRSDDTSGAENHGDGAEQPFSPVRLHALLQLPRPVTDDEAIAASPFTGLPLHAQIVMNMPEGTAARFCDPTDDLVFYLFWPSYGGVPFLYYPKGPLLIGEGPQTSLIAPLLLSWLVTHPEVCDRLPQVSSLRVEDFGVGHAASLWDETEAATPSGDRREASSAQNSNPVHFSSSPHWGEWFKNVAEASAGPHPKEAVEDEGERHEHEKD</sequence>
<feature type="compositionally biased region" description="Basic and acidic residues" evidence="1">
    <location>
        <begin position="356"/>
        <end position="373"/>
    </location>
</feature>
<keyword evidence="3" id="KW-1185">Reference proteome</keyword>